<evidence type="ECO:0000256" key="9">
    <source>
        <dbReference type="PROSITE-ProRule" id="PRU00290"/>
    </source>
</evidence>
<dbReference type="SUPFAM" id="SSF55331">
    <property type="entry name" value="Tautomerase/MIF"/>
    <property type="match status" value="1"/>
</dbReference>
<evidence type="ECO:0000313" key="15">
    <source>
        <dbReference type="Proteomes" id="UP001310594"/>
    </source>
</evidence>
<dbReference type="InterPro" id="IPR010908">
    <property type="entry name" value="Longin_dom"/>
</dbReference>
<protein>
    <recommendedName>
        <fullName evidence="7">Synaptobrevin homolog YKT6</fullName>
    </recommendedName>
</protein>
<dbReference type="PROSITE" id="PS50859">
    <property type="entry name" value="LONGIN"/>
    <property type="match status" value="1"/>
</dbReference>
<keyword evidence="5 11" id="KW-1133">Transmembrane helix</keyword>
<evidence type="ECO:0000259" key="13">
    <source>
        <dbReference type="PROSITE" id="PS50892"/>
    </source>
</evidence>
<dbReference type="GO" id="GO:0005737">
    <property type="term" value="C:cytoplasm"/>
    <property type="evidence" value="ECO:0007669"/>
    <property type="project" value="UniProtKB-ARBA"/>
</dbReference>
<keyword evidence="9" id="KW-0175">Coiled coil</keyword>
<dbReference type="Gene3D" id="1.20.5.110">
    <property type="match status" value="1"/>
</dbReference>
<dbReference type="PRINTS" id="PR00219">
    <property type="entry name" value="SYNAPTOBREVN"/>
</dbReference>
<keyword evidence="2" id="KW-0813">Transport</keyword>
<evidence type="ECO:0000256" key="4">
    <source>
        <dbReference type="ARBA" id="ARBA00022927"/>
    </source>
</evidence>
<reference evidence="14" key="1">
    <citation type="submission" date="2023-08" db="EMBL/GenBank/DDBJ databases">
        <title>Black Yeasts Isolated from many extreme environments.</title>
        <authorList>
            <person name="Coleine C."/>
            <person name="Stajich J.E."/>
            <person name="Selbmann L."/>
        </authorList>
    </citation>
    <scope>NUCLEOTIDE SEQUENCE</scope>
    <source>
        <strain evidence="14">CCFEE 5810</strain>
    </source>
</reference>
<dbReference type="Pfam" id="PF00957">
    <property type="entry name" value="Synaptobrevin"/>
    <property type="match status" value="1"/>
</dbReference>
<dbReference type="GO" id="GO:0016020">
    <property type="term" value="C:membrane"/>
    <property type="evidence" value="ECO:0007669"/>
    <property type="project" value="InterPro"/>
</dbReference>
<dbReference type="FunFam" id="1.20.5.110:FF:000004">
    <property type="entry name" value="Vesicle-associated membrane protein 7"/>
    <property type="match status" value="1"/>
</dbReference>
<feature type="domain" description="Longin" evidence="12">
    <location>
        <begin position="11"/>
        <end position="139"/>
    </location>
</feature>
<evidence type="ECO:0000256" key="10">
    <source>
        <dbReference type="SAM" id="MobiDB-lite"/>
    </source>
</evidence>
<evidence type="ECO:0000259" key="12">
    <source>
        <dbReference type="PROSITE" id="PS50859"/>
    </source>
</evidence>
<dbReference type="GO" id="GO:0015031">
    <property type="term" value="P:protein transport"/>
    <property type="evidence" value="ECO:0007669"/>
    <property type="project" value="UniProtKB-KW"/>
</dbReference>
<feature type="transmembrane region" description="Helical" evidence="11">
    <location>
        <begin position="216"/>
        <end position="241"/>
    </location>
</feature>
<dbReference type="EMBL" id="JAVRQU010000005">
    <property type="protein sequence ID" value="KAK5702600.1"/>
    <property type="molecule type" value="Genomic_DNA"/>
</dbReference>
<comment type="caution">
    <text evidence="14">The sequence shown here is derived from an EMBL/GenBank/DDBJ whole genome shotgun (WGS) entry which is preliminary data.</text>
</comment>
<dbReference type="InterPro" id="IPR014347">
    <property type="entry name" value="Tautomerase/MIF_sf"/>
</dbReference>
<dbReference type="CDD" id="cd14824">
    <property type="entry name" value="Longin"/>
    <property type="match status" value="1"/>
</dbReference>
<accession>A0AAN7WE88</accession>
<dbReference type="Pfam" id="PF13774">
    <property type="entry name" value="Longin"/>
    <property type="match status" value="1"/>
</dbReference>
<dbReference type="Proteomes" id="UP001310594">
    <property type="component" value="Unassembled WGS sequence"/>
</dbReference>
<evidence type="ECO:0000256" key="2">
    <source>
        <dbReference type="ARBA" id="ARBA00022448"/>
    </source>
</evidence>
<keyword evidence="4" id="KW-0653">Protein transport</keyword>
<dbReference type="InterPro" id="IPR011012">
    <property type="entry name" value="Longin-like_dom_sf"/>
</dbReference>
<dbReference type="InterPro" id="IPR001388">
    <property type="entry name" value="Synaptobrevin-like"/>
</dbReference>
<gene>
    <name evidence="14" type="ORF">LTR97_003545</name>
</gene>
<evidence type="ECO:0000256" key="8">
    <source>
        <dbReference type="ARBA" id="ARBA00046280"/>
    </source>
</evidence>
<evidence type="ECO:0000256" key="5">
    <source>
        <dbReference type="ARBA" id="ARBA00022989"/>
    </source>
</evidence>
<evidence type="ECO:0000313" key="14">
    <source>
        <dbReference type="EMBL" id="KAK5702600.1"/>
    </source>
</evidence>
<dbReference type="PANTHER" id="PTHR21136:SF168">
    <property type="entry name" value="VESICLE-ASSOCIATED MEMBRANE PROTEIN 9"/>
    <property type="match status" value="1"/>
</dbReference>
<evidence type="ECO:0000256" key="3">
    <source>
        <dbReference type="ARBA" id="ARBA00022692"/>
    </source>
</evidence>
<sequence length="459" mass="51044">MASSTAAATPLLYSCIAYHNTVLTEHTISSVSGTSGLASVILPKIQHETAQKLTYTHNENFIHYIADASPSSANSDSLSAGGLTYMVVAKADLGRRIPFGYLVEIKKRFLKEYNPERTNFGSLPAYGAAAFNGQLKQLMVEYGTTKAGKDDAFANVQNQIDNVRGIMTENIERVLERGERIDLLVDKTDRLGGSARDFRVRSTGLRRKMWWKNMRLMVIMVVVIIFLVYLLVGFGCGLPAWGRQTSIEAGFGALPSYVTLQAEVHERTMPFYEVKHTTPLTVSQKDELANAITTIHSTKFSTPKLFVNVEFQDTSNASTYVGGKQKAANHLFAHVRSGPSRRREDWEDLTSQLQAAWDKTVGAGLPKVRRSDPDQDTSLRSIVLMGDLMFMKELGFIVPQAGGDVQWLQENWEEFNKRADAGDDDFKGMVEEVKERRLNESGPSKQQQLEEALGWGDSA</sequence>
<name>A0AAN7WE88_9PEZI</name>
<comment type="subcellular location">
    <subcellularLocation>
        <location evidence="8">Endomembrane system</location>
        <topology evidence="8">Single-pass type IV membrane protein</topology>
    </subcellularLocation>
</comment>
<dbReference type="GO" id="GO:0016192">
    <property type="term" value="P:vesicle-mediated transport"/>
    <property type="evidence" value="ECO:0007669"/>
    <property type="project" value="InterPro"/>
</dbReference>
<evidence type="ECO:0000256" key="1">
    <source>
        <dbReference type="ARBA" id="ARBA00008025"/>
    </source>
</evidence>
<keyword evidence="6 11" id="KW-0472">Membrane</keyword>
<organism evidence="14 15">
    <name type="scientific">Elasticomyces elasticus</name>
    <dbReference type="NCBI Taxonomy" id="574655"/>
    <lineage>
        <taxon>Eukaryota</taxon>
        <taxon>Fungi</taxon>
        <taxon>Dikarya</taxon>
        <taxon>Ascomycota</taxon>
        <taxon>Pezizomycotina</taxon>
        <taxon>Dothideomycetes</taxon>
        <taxon>Dothideomycetidae</taxon>
        <taxon>Mycosphaerellales</taxon>
        <taxon>Teratosphaeriaceae</taxon>
        <taxon>Elasticomyces</taxon>
    </lineage>
</organism>
<proteinExistence type="inferred from homology"/>
<dbReference type="SUPFAM" id="SSF64356">
    <property type="entry name" value="SNARE-like"/>
    <property type="match status" value="1"/>
</dbReference>
<dbReference type="PROSITE" id="PS00417">
    <property type="entry name" value="SYNAPTOBREVIN"/>
    <property type="match status" value="1"/>
</dbReference>
<dbReference type="InterPro" id="IPR042855">
    <property type="entry name" value="V_SNARE_CC"/>
</dbReference>
<dbReference type="InterPro" id="IPR051097">
    <property type="entry name" value="Synaptobrevin-like_transport"/>
</dbReference>
<dbReference type="Gene3D" id="3.30.450.50">
    <property type="entry name" value="Longin domain"/>
    <property type="match status" value="1"/>
</dbReference>
<feature type="domain" description="V-SNARE coiled-coil homology" evidence="13">
    <location>
        <begin position="152"/>
        <end position="212"/>
    </location>
</feature>
<dbReference type="PROSITE" id="PS50892">
    <property type="entry name" value="V_SNARE"/>
    <property type="match status" value="1"/>
</dbReference>
<comment type="similarity">
    <text evidence="1">Belongs to the synaptobrevin family.</text>
</comment>
<dbReference type="SUPFAM" id="SSF58038">
    <property type="entry name" value="SNARE fusion complex"/>
    <property type="match status" value="1"/>
</dbReference>
<dbReference type="FunFam" id="3.30.450.50:FF:000017">
    <property type="entry name" value="Synaptobrevin-like protein Sybl1"/>
    <property type="match status" value="1"/>
</dbReference>
<dbReference type="AlphaFoldDB" id="A0AAN7WE88"/>
<feature type="region of interest" description="Disordered" evidence="10">
    <location>
        <begin position="435"/>
        <end position="459"/>
    </location>
</feature>
<dbReference type="PANTHER" id="PTHR21136">
    <property type="entry name" value="SNARE PROTEINS"/>
    <property type="match status" value="1"/>
</dbReference>
<dbReference type="Gene3D" id="3.30.429.10">
    <property type="entry name" value="Macrophage Migration Inhibitory Factor"/>
    <property type="match status" value="1"/>
</dbReference>
<evidence type="ECO:0000256" key="7">
    <source>
        <dbReference type="ARBA" id="ARBA00026133"/>
    </source>
</evidence>
<evidence type="ECO:0000256" key="11">
    <source>
        <dbReference type="SAM" id="Phobius"/>
    </source>
</evidence>
<dbReference type="Pfam" id="PF14832">
    <property type="entry name" value="Tautomerase_3"/>
    <property type="match status" value="1"/>
</dbReference>
<dbReference type="SMART" id="SM01270">
    <property type="entry name" value="Longin"/>
    <property type="match status" value="1"/>
</dbReference>
<evidence type="ECO:0000256" key="6">
    <source>
        <dbReference type="ARBA" id="ARBA00023136"/>
    </source>
</evidence>
<keyword evidence="3 11" id="KW-0812">Transmembrane</keyword>
<dbReference type="GO" id="GO:0012505">
    <property type="term" value="C:endomembrane system"/>
    <property type="evidence" value="ECO:0007669"/>
    <property type="project" value="UniProtKB-SubCell"/>
</dbReference>
<dbReference type="InterPro" id="IPR028116">
    <property type="entry name" value="Cis-CaaD-like"/>
</dbReference>